<gene>
    <name evidence="4" type="ORF">E1202_10180</name>
</gene>
<name>A0A4V2YXI7_9PSEU</name>
<dbReference type="Gene3D" id="3.40.50.720">
    <property type="entry name" value="NAD(P)-binding Rossmann-like Domain"/>
    <property type="match status" value="1"/>
</dbReference>
<keyword evidence="5" id="KW-1185">Reference proteome</keyword>
<evidence type="ECO:0000256" key="1">
    <source>
        <dbReference type="ARBA" id="ARBA00006484"/>
    </source>
</evidence>
<dbReference type="Pfam" id="PF00106">
    <property type="entry name" value="adh_short"/>
    <property type="match status" value="1"/>
</dbReference>
<reference evidence="4 5" key="1">
    <citation type="submission" date="2019-03" db="EMBL/GenBank/DDBJ databases">
        <title>Draft genome sequences of novel Actinobacteria.</title>
        <authorList>
            <person name="Sahin N."/>
            <person name="Ay H."/>
            <person name="Saygin H."/>
        </authorList>
    </citation>
    <scope>NUCLEOTIDE SEQUENCE [LARGE SCALE GENOMIC DNA]</scope>
    <source>
        <strain evidence="4 5">5K548</strain>
    </source>
</reference>
<dbReference type="FunFam" id="3.40.50.720:FF:000084">
    <property type="entry name" value="Short-chain dehydrogenase reductase"/>
    <property type="match status" value="1"/>
</dbReference>
<accession>A0A4V2YXI7</accession>
<sequence length="261" mass="26629">MDLQLDGKVAVVTGASRGIGLATVSTLIGEGMRVLAAARTITPELQATGALGVSVDLSTPDGPAQLIERAEAELGRLDVLVNNVGGGDGGGQTGGFLAFTDQQWSSAFDLNFLAAVRTTRAALPHLLESRGAIVNISSNGARIPHAGPITYTTAKAALTAFGKAVAEEFGPQGVRINTVSPGPVRTHMWESSDGYGAELAESLGLSREQLMNNLPATMGMVTGRLVNPAEVADLVAYLASPLAGSTTGADHIIDGGAIKSV</sequence>
<dbReference type="Proteomes" id="UP000294723">
    <property type="component" value="Unassembled WGS sequence"/>
</dbReference>
<evidence type="ECO:0000313" key="5">
    <source>
        <dbReference type="Proteomes" id="UP000294723"/>
    </source>
</evidence>
<dbReference type="PRINTS" id="PR00081">
    <property type="entry name" value="GDHRDH"/>
</dbReference>
<dbReference type="NCBIfam" id="NF005095">
    <property type="entry name" value="PRK06523.1"/>
    <property type="match status" value="1"/>
</dbReference>
<organism evidence="4 5">
    <name type="scientific">Saccharopolyspora karakumensis</name>
    <dbReference type="NCBI Taxonomy" id="2530386"/>
    <lineage>
        <taxon>Bacteria</taxon>
        <taxon>Bacillati</taxon>
        <taxon>Actinomycetota</taxon>
        <taxon>Actinomycetes</taxon>
        <taxon>Pseudonocardiales</taxon>
        <taxon>Pseudonocardiaceae</taxon>
        <taxon>Saccharopolyspora</taxon>
    </lineage>
</organism>
<evidence type="ECO:0000256" key="3">
    <source>
        <dbReference type="RuleBase" id="RU000363"/>
    </source>
</evidence>
<dbReference type="SUPFAM" id="SSF51735">
    <property type="entry name" value="NAD(P)-binding Rossmann-fold domains"/>
    <property type="match status" value="1"/>
</dbReference>
<keyword evidence="2" id="KW-0560">Oxidoreductase</keyword>
<protein>
    <submittedName>
        <fullName evidence="4">SDR family oxidoreductase</fullName>
    </submittedName>
</protein>
<evidence type="ECO:0000256" key="2">
    <source>
        <dbReference type="ARBA" id="ARBA00023002"/>
    </source>
</evidence>
<dbReference type="InterPro" id="IPR036291">
    <property type="entry name" value="NAD(P)-bd_dom_sf"/>
</dbReference>
<comment type="similarity">
    <text evidence="1 3">Belongs to the short-chain dehydrogenases/reductases (SDR) family.</text>
</comment>
<dbReference type="CDD" id="cd05233">
    <property type="entry name" value="SDR_c"/>
    <property type="match status" value="1"/>
</dbReference>
<dbReference type="EMBL" id="SMLA01000011">
    <property type="protein sequence ID" value="TDD89647.1"/>
    <property type="molecule type" value="Genomic_DNA"/>
</dbReference>
<dbReference type="PANTHER" id="PTHR43477">
    <property type="entry name" value="DIHYDROANTICAPSIN 7-DEHYDROGENASE"/>
    <property type="match status" value="1"/>
</dbReference>
<dbReference type="PRINTS" id="PR00080">
    <property type="entry name" value="SDRFAMILY"/>
</dbReference>
<dbReference type="RefSeq" id="WP_132682505.1">
    <property type="nucleotide sequence ID" value="NZ_SMLA01000011.1"/>
</dbReference>
<proteinExistence type="inferred from homology"/>
<dbReference type="GO" id="GO:0016491">
    <property type="term" value="F:oxidoreductase activity"/>
    <property type="evidence" value="ECO:0007669"/>
    <property type="project" value="UniProtKB-KW"/>
</dbReference>
<dbReference type="PANTHER" id="PTHR43477:SF1">
    <property type="entry name" value="DIHYDROANTICAPSIN 7-DEHYDROGENASE"/>
    <property type="match status" value="1"/>
</dbReference>
<dbReference type="AlphaFoldDB" id="A0A4V2YXI7"/>
<dbReference type="InterPro" id="IPR002347">
    <property type="entry name" value="SDR_fam"/>
</dbReference>
<dbReference type="InterPro" id="IPR051122">
    <property type="entry name" value="SDR_DHRS6-like"/>
</dbReference>
<comment type="caution">
    <text evidence="4">The sequence shown here is derived from an EMBL/GenBank/DDBJ whole genome shotgun (WGS) entry which is preliminary data.</text>
</comment>
<evidence type="ECO:0000313" key="4">
    <source>
        <dbReference type="EMBL" id="TDD89647.1"/>
    </source>
</evidence>